<dbReference type="AlphaFoldDB" id="A0A428SAT1"/>
<evidence type="ECO:0000313" key="2">
    <source>
        <dbReference type="Proteomes" id="UP000287972"/>
    </source>
</evidence>
<name>A0A428SAT1_9HYPO</name>
<proteinExistence type="predicted"/>
<sequence length="64" mass="7393">MISESVMKIQNSDLGEFRCSFRPFSDHFRKYCIPPKIGLLSYFGSKCHFQIKHSAQLLYMDASG</sequence>
<comment type="caution">
    <text evidence="1">The sequence shown here is derived from an EMBL/GenBank/DDBJ whole genome shotgun (WGS) entry which is preliminary data.</text>
</comment>
<dbReference type="Proteomes" id="UP000287972">
    <property type="component" value="Unassembled WGS sequence"/>
</dbReference>
<reference evidence="1 2" key="1">
    <citation type="submission" date="2017-06" db="EMBL/GenBank/DDBJ databases">
        <title>Comparative genomic analysis of Ambrosia Fusariam Clade fungi.</title>
        <authorList>
            <person name="Stajich J.E."/>
            <person name="Carrillo J."/>
            <person name="Kijimoto T."/>
            <person name="Eskalen A."/>
            <person name="O'Donnell K."/>
            <person name="Kasson M."/>
        </authorList>
    </citation>
    <scope>NUCLEOTIDE SEQUENCE [LARGE SCALE GENOMIC DNA]</scope>
    <source>
        <strain evidence="1 2">NRRL62606</strain>
    </source>
</reference>
<feature type="non-terminal residue" evidence="1">
    <location>
        <position position="64"/>
    </location>
</feature>
<keyword evidence="2" id="KW-1185">Reference proteome</keyword>
<accession>A0A428SAT1</accession>
<organism evidence="1 2">
    <name type="scientific">Fusarium floridanum</name>
    <dbReference type="NCBI Taxonomy" id="1325733"/>
    <lineage>
        <taxon>Eukaryota</taxon>
        <taxon>Fungi</taxon>
        <taxon>Dikarya</taxon>
        <taxon>Ascomycota</taxon>
        <taxon>Pezizomycotina</taxon>
        <taxon>Sordariomycetes</taxon>
        <taxon>Hypocreomycetidae</taxon>
        <taxon>Hypocreales</taxon>
        <taxon>Nectriaceae</taxon>
        <taxon>Fusarium</taxon>
        <taxon>Fusarium solani species complex</taxon>
    </lineage>
</organism>
<gene>
    <name evidence="1" type="ORF">CEP51_002501</name>
</gene>
<evidence type="ECO:0000313" key="1">
    <source>
        <dbReference type="EMBL" id="RSL86891.1"/>
    </source>
</evidence>
<dbReference type="EMBL" id="NKCL01000037">
    <property type="protein sequence ID" value="RSL86891.1"/>
    <property type="molecule type" value="Genomic_DNA"/>
</dbReference>
<protein>
    <submittedName>
        <fullName evidence="1">Uncharacterized protein</fullName>
    </submittedName>
</protein>